<evidence type="ECO:0000256" key="2">
    <source>
        <dbReference type="ARBA" id="ARBA00022801"/>
    </source>
</evidence>
<evidence type="ECO:0000259" key="3">
    <source>
        <dbReference type="Pfam" id="PF02230"/>
    </source>
</evidence>
<evidence type="ECO:0000256" key="1">
    <source>
        <dbReference type="ARBA" id="ARBA00006499"/>
    </source>
</evidence>
<comment type="caution">
    <text evidence="4">The sequence shown here is derived from an EMBL/GenBank/DDBJ whole genome shotgun (WGS) entry which is preliminary data.</text>
</comment>
<gene>
    <name evidence="4" type="ORF">D8I35_01850</name>
</gene>
<keyword evidence="5" id="KW-1185">Reference proteome</keyword>
<proteinExistence type="inferred from homology"/>
<feature type="domain" description="Phospholipase/carboxylesterase/thioesterase" evidence="3">
    <location>
        <begin position="18"/>
        <end position="211"/>
    </location>
</feature>
<dbReference type="GO" id="GO:0016787">
    <property type="term" value="F:hydrolase activity"/>
    <property type="evidence" value="ECO:0007669"/>
    <property type="project" value="UniProtKB-KW"/>
</dbReference>
<keyword evidence="2" id="KW-0378">Hydrolase</keyword>
<dbReference type="PANTHER" id="PTHR10655:SF17">
    <property type="entry name" value="LYSOPHOSPHOLIPASE-LIKE PROTEIN 1"/>
    <property type="match status" value="1"/>
</dbReference>
<evidence type="ECO:0000313" key="4">
    <source>
        <dbReference type="EMBL" id="RMX07891.1"/>
    </source>
</evidence>
<dbReference type="InterPro" id="IPR050565">
    <property type="entry name" value="LYPA1-2/EST-like"/>
</dbReference>
<evidence type="ECO:0000313" key="5">
    <source>
        <dbReference type="Proteomes" id="UP000278006"/>
    </source>
</evidence>
<dbReference type="EMBL" id="RDQO01000001">
    <property type="protein sequence ID" value="RMX07891.1"/>
    <property type="molecule type" value="Genomic_DNA"/>
</dbReference>
<name>A0A3M6QY89_9BURK</name>
<organism evidence="4 5">
    <name type="scientific">Corticibacter populi</name>
    <dbReference type="NCBI Taxonomy" id="1550736"/>
    <lineage>
        <taxon>Bacteria</taxon>
        <taxon>Pseudomonadati</taxon>
        <taxon>Pseudomonadota</taxon>
        <taxon>Betaproteobacteria</taxon>
        <taxon>Burkholderiales</taxon>
        <taxon>Comamonadaceae</taxon>
        <taxon>Corticibacter</taxon>
    </lineage>
</organism>
<protein>
    <submittedName>
        <fullName evidence="4">Phospholipase</fullName>
    </submittedName>
</protein>
<reference evidence="4 5" key="1">
    <citation type="submission" date="2018-10" db="EMBL/GenBank/DDBJ databases">
        <title>Draft genome of Cortibacter populi DSM10536.</title>
        <authorList>
            <person name="Bernier A.-M."/>
            <person name="Bernard K."/>
        </authorList>
    </citation>
    <scope>NUCLEOTIDE SEQUENCE [LARGE SCALE GENOMIC DNA]</scope>
    <source>
        <strain evidence="4 5">DSM 105136</strain>
    </source>
</reference>
<dbReference type="SUPFAM" id="SSF53474">
    <property type="entry name" value="alpha/beta-Hydrolases"/>
    <property type="match status" value="1"/>
</dbReference>
<sequence length="220" mass="23077">MNAQGTDMSIQHAIERSAQGSPRGLLVLLHGVGANERSLATLAAAQAPDLTVLLPRGPLTLGPGAHAWFQVAFGPRGPVINPQQAEASRVALIDFIAAAQQRLGMAPAQTLVAGFSQGGIMSASVALTDPQLVAGFGLLSGRILPEIAPLVPADLAKRPPQALVMHGRQDSKLPFTHAEESTALLQKLGVPCTLRAYDEDHGLNAQMVHDFGAWVAQTLR</sequence>
<dbReference type="OrthoDB" id="9801763at2"/>
<dbReference type="Proteomes" id="UP000278006">
    <property type="component" value="Unassembled WGS sequence"/>
</dbReference>
<dbReference type="Gene3D" id="3.40.50.1820">
    <property type="entry name" value="alpha/beta hydrolase"/>
    <property type="match status" value="1"/>
</dbReference>
<dbReference type="RefSeq" id="WP_122226014.1">
    <property type="nucleotide sequence ID" value="NZ_RDQO01000001.1"/>
</dbReference>
<dbReference type="PANTHER" id="PTHR10655">
    <property type="entry name" value="LYSOPHOSPHOLIPASE-RELATED"/>
    <property type="match status" value="1"/>
</dbReference>
<comment type="similarity">
    <text evidence="1">Belongs to the AB hydrolase superfamily. AB hydrolase 2 family.</text>
</comment>
<dbReference type="InterPro" id="IPR003140">
    <property type="entry name" value="PLipase/COase/thioEstase"/>
</dbReference>
<dbReference type="Pfam" id="PF02230">
    <property type="entry name" value="Abhydrolase_2"/>
    <property type="match status" value="1"/>
</dbReference>
<dbReference type="AlphaFoldDB" id="A0A3M6QY89"/>
<dbReference type="InterPro" id="IPR029058">
    <property type="entry name" value="AB_hydrolase_fold"/>
</dbReference>
<accession>A0A3M6QY89</accession>